<dbReference type="Gene3D" id="3.30.465.10">
    <property type="match status" value="1"/>
</dbReference>
<dbReference type="Pfam" id="PF00571">
    <property type="entry name" value="CBS"/>
    <property type="match status" value="2"/>
</dbReference>
<evidence type="ECO:0000256" key="4">
    <source>
        <dbReference type="ARBA" id="ARBA00022737"/>
    </source>
</evidence>
<proteinExistence type="predicted"/>
<dbReference type="InterPro" id="IPR000644">
    <property type="entry name" value="CBS_dom"/>
</dbReference>
<dbReference type="SMART" id="SM01091">
    <property type="entry name" value="CorC_HlyC"/>
    <property type="match status" value="1"/>
</dbReference>
<keyword evidence="6 9" id="KW-0129">CBS domain</keyword>
<comment type="subcellular location">
    <subcellularLocation>
        <location evidence="1">Membrane</location>
        <topology evidence="1">Multi-pass membrane protein</topology>
    </subcellularLocation>
</comment>
<feature type="transmembrane region" description="Helical" evidence="11">
    <location>
        <begin position="61"/>
        <end position="85"/>
    </location>
</feature>
<dbReference type="PROSITE" id="PS51371">
    <property type="entry name" value="CBS"/>
    <property type="match status" value="2"/>
</dbReference>
<evidence type="ECO:0000313" key="15">
    <source>
        <dbReference type="Proteomes" id="UP001272052"/>
    </source>
</evidence>
<name>A0ABU3VP64_9EURY</name>
<dbReference type="InterPro" id="IPR002550">
    <property type="entry name" value="CNNM"/>
</dbReference>
<feature type="domain" description="CNNM transmembrane" evidence="13">
    <location>
        <begin position="1"/>
        <end position="186"/>
    </location>
</feature>
<keyword evidence="8" id="KW-0486">Methionine biosynthesis</keyword>
<dbReference type="Gene3D" id="3.10.580.10">
    <property type="entry name" value="CBS-domain"/>
    <property type="match status" value="1"/>
</dbReference>
<keyword evidence="3 11" id="KW-0812">Transmembrane</keyword>
<gene>
    <name evidence="14" type="ORF">MmiAt1_07600</name>
</gene>
<dbReference type="InterPro" id="IPR036318">
    <property type="entry name" value="FAD-bd_PCMH-like_sf"/>
</dbReference>
<accession>A0ABU3VP64</accession>
<evidence type="ECO:0000256" key="9">
    <source>
        <dbReference type="PROSITE-ProRule" id="PRU00703"/>
    </source>
</evidence>
<dbReference type="Pfam" id="PF03471">
    <property type="entry name" value="CorC_HlyC"/>
    <property type="match status" value="1"/>
</dbReference>
<reference evidence="14 15" key="1">
    <citation type="submission" date="2023-06" db="EMBL/GenBank/DDBJ databases">
        <title>Genome sequence of Methanimicrococcus sp. At1.</title>
        <authorList>
            <person name="Protasov E."/>
            <person name="Platt K."/>
            <person name="Poehlein A."/>
            <person name="Daniel R."/>
            <person name="Brune A."/>
        </authorList>
    </citation>
    <scope>NUCLEOTIDE SEQUENCE [LARGE SCALE GENOMIC DNA]</scope>
    <source>
        <strain evidence="14 15">At1</strain>
    </source>
</reference>
<evidence type="ECO:0000256" key="11">
    <source>
        <dbReference type="SAM" id="Phobius"/>
    </source>
</evidence>
<keyword evidence="5 11" id="KW-1133">Transmembrane helix</keyword>
<comment type="caution">
    <text evidence="14">The sequence shown here is derived from an EMBL/GenBank/DDBJ whole genome shotgun (WGS) entry which is preliminary data.</text>
</comment>
<evidence type="ECO:0000256" key="10">
    <source>
        <dbReference type="SAM" id="MobiDB-lite"/>
    </source>
</evidence>
<feature type="compositionally biased region" description="Acidic residues" evidence="10">
    <location>
        <begin position="430"/>
        <end position="442"/>
    </location>
</feature>
<evidence type="ECO:0000256" key="6">
    <source>
        <dbReference type="ARBA" id="ARBA00023122"/>
    </source>
</evidence>
<dbReference type="Pfam" id="PF01595">
    <property type="entry name" value="CNNM"/>
    <property type="match status" value="1"/>
</dbReference>
<dbReference type="SUPFAM" id="SSF54631">
    <property type="entry name" value="CBS-domain pair"/>
    <property type="match status" value="1"/>
</dbReference>
<evidence type="ECO:0000256" key="3">
    <source>
        <dbReference type="ARBA" id="ARBA00022692"/>
    </source>
</evidence>
<feature type="transmembrane region" description="Helical" evidence="11">
    <location>
        <begin position="124"/>
        <end position="147"/>
    </location>
</feature>
<organism evidence="14 15">
    <name type="scientific">Methanimicrococcus hacksteinii</name>
    <dbReference type="NCBI Taxonomy" id="3028293"/>
    <lineage>
        <taxon>Archaea</taxon>
        <taxon>Methanobacteriati</taxon>
        <taxon>Methanobacteriota</taxon>
        <taxon>Stenosarchaea group</taxon>
        <taxon>Methanomicrobia</taxon>
        <taxon>Methanosarcinales</taxon>
        <taxon>Methanosarcinaceae</taxon>
        <taxon>Methanimicrococcus</taxon>
    </lineage>
</organism>
<dbReference type="PANTHER" id="PTHR22777:SF17">
    <property type="entry name" value="UPF0053 PROTEIN SLL0260"/>
    <property type="match status" value="1"/>
</dbReference>
<keyword evidence="7 11" id="KW-0472">Membrane</keyword>
<dbReference type="InterPro" id="IPR005170">
    <property type="entry name" value="Transptr-assoc_dom"/>
</dbReference>
<evidence type="ECO:0000256" key="1">
    <source>
        <dbReference type="ARBA" id="ARBA00004141"/>
    </source>
</evidence>
<feature type="domain" description="CBS" evidence="12">
    <location>
        <begin position="269"/>
        <end position="326"/>
    </location>
</feature>
<evidence type="ECO:0000256" key="2">
    <source>
        <dbReference type="ARBA" id="ARBA00022605"/>
    </source>
</evidence>
<keyword evidence="15" id="KW-1185">Reference proteome</keyword>
<evidence type="ECO:0000256" key="5">
    <source>
        <dbReference type="ARBA" id="ARBA00022989"/>
    </source>
</evidence>
<dbReference type="InterPro" id="IPR046342">
    <property type="entry name" value="CBS_dom_sf"/>
</dbReference>
<dbReference type="EMBL" id="JAWDKC010000013">
    <property type="protein sequence ID" value="MDV0445203.1"/>
    <property type="molecule type" value="Genomic_DNA"/>
</dbReference>
<evidence type="ECO:0000313" key="14">
    <source>
        <dbReference type="EMBL" id="MDV0445203.1"/>
    </source>
</evidence>
<dbReference type="InterPro" id="IPR016169">
    <property type="entry name" value="FAD-bd_PCMH_sub2"/>
</dbReference>
<dbReference type="CDD" id="cd04590">
    <property type="entry name" value="CBS_pair_CorC_HlyC_assoc"/>
    <property type="match status" value="1"/>
</dbReference>
<evidence type="ECO:0000259" key="12">
    <source>
        <dbReference type="PROSITE" id="PS51371"/>
    </source>
</evidence>
<evidence type="ECO:0000256" key="7">
    <source>
        <dbReference type="ARBA" id="ARBA00023136"/>
    </source>
</evidence>
<keyword evidence="4" id="KW-0677">Repeat</keyword>
<evidence type="ECO:0000259" key="13">
    <source>
        <dbReference type="PROSITE" id="PS51846"/>
    </source>
</evidence>
<evidence type="ECO:0008006" key="16">
    <source>
        <dbReference type="Google" id="ProtNLM"/>
    </source>
</evidence>
<dbReference type="Proteomes" id="UP001272052">
    <property type="component" value="Unassembled WGS sequence"/>
</dbReference>
<feature type="region of interest" description="Disordered" evidence="10">
    <location>
        <begin position="416"/>
        <end position="442"/>
    </location>
</feature>
<dbReference type="PANTHER" id="PTHR22777">
    <property type="entry name" value="HEMOLYSIN-RELATED"/>
    <property type="match status" value="1"/>
</dbReference>
<dbReference type="PROSITE" id="PS51846">
    <property type="entry name" value="CNNM"/>
    <property type="match status" value="1"/>
</dbReference>
<feature type="transmembrane region" description="Helical" evidence="11">
    <location>
        <begin position="92"/>
        <end position="112"/>
    </location>
</feature>
<dbReference type="SUPFAM" id="SSF56176">
    <property type="entry name" value="FAD-binding/transporter-associated domain-like"/>
    <property type="match status" value="1"/>
</dbReference>
<evidence type="ECO:0000256" key="8">
    <source>
        <dbReference type="ARBA" id="ARBA00023167"/>
    </source>
</evidence>
<feature type="domain" description="CBS" evidence="12">
    <location>
        <begin position="205"/>
        <end position="264"/>
    </location>
</feature>
<feature type="compositionally biased region" description="Basic and acidic residues" evidence="10">
    <location>
        <begin position="416"/>
        <end position="429"/>
    </location>
</feature>
<keyword evidence="2" id="KW-0028">Amino-acid biosynthesis</keyword>
<dbReference type="RefSeq" id="WP_318785631.1">
    <property type="nucleotide sequence ID" value="NZ_JAWDKC010000013.1"/>
</dbReference>
<protein>
    <recommendedName>
        <fullName evidence="16">HlyC/CorC family transporter</fullName>
    </recommendedName>
</protein>
<sequence length="442" mass="49102">MEMSLAFWYVLLLILLILSAFFSATETAYSTANKLRLKAMAENGSASAKRVLKITDNYDKFISTVLIGNNIVNIGASSIATILFARLFPEELAAAVSTVVVTIVVLIFGETLPKSFAKANAEKYVLATSGIVNLILIVLSPVSAVLVKLISVLGKKNESEGPTVTEDELKYIIESIEEEGILEEDESDLVQSALDFDETTVQEIMTPRSDIVAINIDDDIDSILKIIIDQGYTRMPVYKDNLDNVQGIINVKDVLIRIATNKRFTIKSLLKPATFAYVTMNISPLLNEMRHAKSHLAVVVDDYGGTKGIVTMEDILEELVGEIWDEYDDVVEEITEVGDGVYEVSGNMNLDDLFDYLEIDNRDFECDYNTAGGWALDVFERIPKIGDVFSYKNLKVTILEADEQRVTKLKIEKMAEPMSDEETKCGIEEKAEESEESDSGFE</sequence>
<dbReference type="InterPro" id="IPR044751">
    <property type="entry name" value="Ion_transp-like_CBS"/>
</dbReference>